<sequence length="233" mass="27009">MGRKFCKKSKLTTTILLIFLFCFFICPPLLAEPVTAGFCFDYLTAKLLGDKELMSKDTEFSSIHDSYFQTGEMGFEPGDDELEHEGYLRRKKVEKITLQAIEDLFRQTRTGKKINRLETKISNFSKIEYIKYADEKSYLRHRSNLKDDQKKIFGLRFDAHLFNNANLDPSDCELEVSSFYYDTRASAAFKPINNEFTVQFTKSISQYTNSKTILEFAVSGSETQCMIKFGFDF</sequence>
<dbReference type="AlphaFoldDB" id="K0NHA5"/>
<gene>
    <name evidence="2" type="ordered locus">TOL2_C24700</name>
</gene>
<dbReference type="STRING" id="651182.TOL2_C24700"/>
<dbReference type="Proteomes" id="UP000007347">
    <property type="component" value="Chromosome"/>
</dbReference>
<accession>K0NHA5</accession>
<keyword evidence="1" id="KW-0732">Signal</keyword>
<dbReference type="RefSeq" id="WP_014957937.1">
    <property type="nucleotide sequence ID" value="NC_018645.1"/>
</dbReference>
<dbReference type="KEGG" id="dto:TOL2_C24700"/>
<dbReference type="EMBL" id="FO203503">
    <property type="protein sequence ID" value="CCK80631.1"/>
    <property type="molecule type" value="Genomic_DNA"/>
</dbReference>
<reference evidence="2 3" key="1">
    <citation type="journal article" date="2013" name="Environ. Microbiol.">
        <title>Complete genome, catabolic sub-proteomes and key-metabolites of Desulfobacula toluolica Tol2, a marine, aromatic compound-degrading, sulfate-reducing bacterium.</title>
        <authorList>
            <person name="Wohlbrand L."/>
            <person name="Jacob J.H."/>
            <person name="Kube M."/>
            <person name="Mussmann M."/>
            <person name="Jarling R."/>
            <person name="Beck A."/>
            <person name="Amann R."/>
            <person name="Wilkes H."/>
            <person name="Reinhardt R."/>
            <person name="Rabus R."/>
        </authorList>
    </citation>
    <scope>NUCLEOTIDE SEQUENCE [LARGE SCALE GENOMIC DNA]</scope>
    <source>
        <strain evidence="3">DSM 7467 / Tol2</strain>
    </source>
</reference>
<evidence type="ECO:0000313" key="2">
    <source>
        <dbReference type="EMBL" id="CCK80631.1"/>
    </source>
</evidence>
<proteinExistence type="predicted"/>
<protein>
    <submittedName>
        <fullName evidence="2">Uncharacterized protein</fullName>
    </submittedName>
</protein>
<evidence type="ECO:0000313" key="3">
    <source>
        <dbReference type="Proteomes" id="UP000007347"/>
    </source>
</evidence>
<organism evidence="2 3">
    <name type="scientific">Desulfobacula toluolica (strain DSM 7467 / Tol2)</name>
    <dbReference type="NCBI Taxonomy" id="651182"/>
    <lineage>
        <taxon>Bacteria</taxon>
        <taxon>Pseudomonadati</taxon>
        <taxon>Thermodesulfobacteriota</taxon>
        <taxon>Desulfobacteria</taxon>
        <taxon>Desulfobacterales</taxon>
        <taxon>Desulfobacteraceae</taxon>
        <taxon>Desulfobacula</taxon>
    </lineage>
</organism>
<evidence type="ECO:0000256" key="1">
    <source>
        <dbReference type="SAM" id="SignalP"/>
    </source>
</evidence>
<keyword evidence="3" id="KW-1185">Reference proteome</keyword>
<dbReference type="HOGENOM" id="CLU_1188429_0_0_7"/>
<feature type="signal peptide" evidence="1">
    <location>
        <begin position="1"/>
        <end position="31"/>
    </location>
</feature>
<feature type="chain" id="PRO_5003837598" evidence="1">
    <location>
        <begin position="32"/>
        <end position="233"/>
    </location>
</feature>
<name>K0NHA5_DESTT</name>